<evidence type="ECO:0000259" key="6">
    <source>
        <dbReference type="Pfam" id="PF07291"/>
    </source>
</evidence>
<feature type="transmembrane region" description="Helical" evidence="5">
    <location>
        <begin position="70"/>
        <end position="93"/>
    </location>
</feature>
<dbReference type="GO" id="GO:0030416">
    <property type="term" value="P:methylamine metabolic process"/>
    <property type="evidence" value="ECO:0007669"/>
    <property type="project" value="InterPro"/>
</dbReference>
<comment type="subcellular location">
    <subcellularLocation>
        <location evidence="1">Membrane</location>
        <topology evidence="1">Multi-pass membrane protein</topology>
    </subcellularLocation>
</comment>
<reference evidence="7 8" key="1">
    <citation type="submission" date="2019-04" db="EMBL/GenBank/DDBJ databases">
        <authorList>
            <person name="Feng G."/>
            <person name="Zhang J."/>
            <person name="Zhu H."/>
        </authorList>
    </citation>
    <scope>NUCLEOTIDE SEQUENCE [LARGE SCALE GENOMIC DNA]</scope>
    <source>
        <strain evidence="7 8">JCM 17223</strain>
    </source>
</reference>
<keyword evidence="3 5" id="KW-1133">Transmembrane helix</keyword>
<dbReference type="Pfam" id="PF07291">
    <property type="entry name" value="MauE"/>
    <property type="match status" value="1"/>
</dbReference>
<comment type="caution">
    <text evidence="7">The sequence shown here is derived from an EMBL/GenBank/DDBJ whole genome shotgun (WGS) entry which is preliminary data.</text>
</comment>
<keyword evidence="8" id="KW-1185">Reference proteome</keyword>
<proteinExistence type="predicted"/>
<evidence type="ECO:0000313" key="7">
    <source>
        <dbReference type="EMBL" id="TGE14457.1"/>
    </source>
</evidence>
<dbReference type="Proteomes" id="UP000297739">
    <property type="component" value="Unassembled WGS sequence"/>
</dbReference>
<dbReference type="OrthoDB" id="673785at2"/>
<gene>
    <name evidence="7" type="ORF">E5J99_15975</name>
</gene>
<dbReference type="InterPro" id="IPR009908">
    <property type="entry name" value="Methylamine_util_MauE"/>
</dbReference>
<organism evidence="7 8">
    <name type="scientific">Hymenobacter elongatus</name>
    <dbReference type="NCBI Taxonomy" id="877208"/>
    <lineage>
        <taxon>Bacteria</taxon>
        <taxon>Pseudomonadati</taxon>
        <taxon>Bacteroidota</taxon>
        <taxon>Cytophagia</taxon>
        <taxon>Cytophagales</taxon>
        <taxon>Hymenobacteraceae</taxon>
        <taxon>Hymenobacter</taxon>
    </lineage>
</organism>
<evidence type="ECO:0000256" key="1">
    <source>
        <dbReference type="ARBA" id="ARBA00004141"/>
    </source>
</evidence>
<feature type="transmembrane region" description="Helical" evidence="5">
    <location>
        <begin position="39"/>
        <end position="63"/>
    </location>
</feature>
<dbReference type="EMBL" id="SRLD01000035">
    <property type="protein sequence ID" value="TGE14457.1"/>
    <property type="molecule type" value="Genomic_DNA"/>
</dbReference>
<feature type="domain" description="Methylamine utilisation protein MauE" evidence="6">
    <location>
        <begin position="5"/>
        <end position="130"/>
    </location>
</feature>
<feature type="transmembrane region" description="Helical" evidence="5">
    <location>
        <begin position="113"/>
        <end position="130"/>
    </location>
</feature>
<sequence>MKKLFLLSLPLAILFAYAGLVKGLDVELFQTQLSKSPLIPAFAIPAVSYLVPLAELLIAVALFTDRYFKWAIYASLGLMAFFSMYLGALVALFPKESIPCSCGGVLGQMGYPLHIAFNVAFTLLATYICLQLEKQLTPEGPNHA</sequence>
<name>A0A4Z0PJE2_9BACT</name>
<evidence type="ECO:0000256" key="3">
    <source>
        <dbReference type="ARBA" id="ARBA00022989"/>
    </source>
</evidence>
<dbReference type="AlphaFoldDB" id="A0A4Z0PJE2"/>
<dbReference type="GO" id="GO:0016020">
    <property type="term" value="C:membrane"/>
    <property type="evidence" value="ECO:0007669"/>
    <property type="project" value="UniProtKB-SubCell"/>
</dbReference>
<protein>
    <recommendedName>
        <fullName evidence="6">Methylamine utilisation protein MauE domain-containing protein</fullName>
    </recommendedName>
</protein>
<evidence type="ECO:0000313" key="8">
    <source>
        <dbReference type="Proteomes" id="UP000297739"/>
    </source>
</evidence>
<dbReference type="UniPathway" id="UPA00895"/>
<accession>A0A4Z0PJE2</accession>
<evidence type="ECO:0000256" key="4">
    <source>
        <dbReference type="ARBA" id="ARBA00023136"/>
    </source>
</evidence>
<dbReference type="RefSeq" id="WP_135498818.1">
    <property type="nucleotide sequence ID" value="NZ_SRLD01000035.1"/>
</dbReference>
<keyword evidence="4 5" id="KW-0472">Membrane</keyword>
<evidence type="ECO:0000256" key="2">
    <source>
        <dbReference type="ARBA" id="ARBA00022692"/>
    </source>
</evidence>
<evidence type="ECO:0000256" key="5">
    <source>
        <dbReference type="SAM" id="Phobius"/>
    </source>
</evidence>
<keyword evidence="2 5" id="KW-0812">Transmembrane</keyword>